<keyword evidence="3" id="KW-1185">Reference proteome</keyword>
<name>A0A5M3VS01_9ACTN</name>
<proteinExistence type="predicted"/>
<feature type="region of interest" description="Disordered" evidence="1">
    <location>
        <begin position="1"/>
        <end position="57"/>
    </location>
</feature>
<evidence type="ECO:0000313" key="3">
    <source>
        <dbReference type="Proteomes" id="UP000334990"/>
    </source>
</evidence>
<organism evidence="2 3">
    <name type="scientific">Acrocarpospora corrugata</name>
    <dbReference type="NCBI Taxonomy" id="35763"/>
    <lineage>
        <taxon>Bacteria</taxon>
        <taxon>Bacillati</taxon>
        <taxon>Actinomycetota</taxon>
        <taxon>Actinomycetes</taxon>
        <taxon>Streptosporangiales</taxon>
        <taxon>Streptosporangiaceae</taxon>
        <taxon>Acrocarpospora</taxon>
    </lineage>
</organism>
<feature type="region of interest" description="Disordered" evidence="1">
    <location>
        <begin position="565"/>
        <end position="757"/>
    </location>
</feature>
<accession>A0A5M3VS01</accession>
<feature type="compositionally biased region" description="Low complexity" evidence="1">
    <location>
        <begin position="696"/>
        <end position="730"/>
    </location>
</feature>
<feature type="compositionally biased region" description="Low complexity" evidence="1">
    <location>
        <begin position="95"/>
        <end position="104"/>
    </location>
</feature>
<feature type="compositionally biased region" description="Low complexity" evidence="1">
    <location>
        <begin position="670"/>
        <end position="689"/>
    </location>
</feature>
<reference evidence="2 3" key="1">
    <citation type="submission" date="2019-10" db="EMBL/GenBank/DDBJ databases">
        <title>Whole genome shotgun sequence of Acrocarpospora corrugata NBRC 13972.</title>
        <authorList>
            <person name="Ichikawa N."/>
            <person name="Kimura A."/>
            <person name="Kitahashi Y."/>
            <person name="Komaki H."/>
            <person name="Oguchi A."/>
        </authorList>
    </citation>
    <scope>NUCLEOTIDE SEQUENCE [LARGE SCALE GENOMIC DNA]</scope>
    <source>
        <strain evidence="2 3">NBRC 13972</strain>
    </source>
</reference>
<dbReference type="Proteomes" id="UP000334990">
    <property type="component" value="Unassembled WGS sequence"/>
</dbReference>
<evidence type="ECO:0000256" key="1">
    <source>
        <dbReference type="SAM" id="MobiDB-lite"/>
    </source>
</evidence>
<protein>
    <submittedName>
        <fullName evidence="2">Uncharacterized protein</fullName>
    </submittedName>
</protein>
<gene>
    <name evidence="2" type="ORF">Acor_16200</name>
</gene>
<sequence>MTRFPSSDRSFRRPARFGPDDDPIPGYIPDKSLPPDLIREDSPDLISGGGRARSKPPLRIYTGTRFTAPKVPAPRTFVASDDDEPQGSAFFPVSTTTTTTTTTTSGIPATITGAVPLGTEDGDEDEADGVATVDAPVFTTKYRALQDNSPFDNLDDFVEFTERHQPITGDLLDALENPSSPDFPIANYWLAQTRRVMPSEPLSIAPYIGKSAVLWEALGKALRVSTANRGEALAEFHWTTASGTADPTLKELQAWADQHTTARRNFDAKLSELRGREALPSPARNEAASTSRPKSFKSVEDAAKETIGRRLNTLSGILETRHGTVKTWLTKLAGDRGTKADRSLDRVADVLTTLNGDRVCVALLRRGREIGVFANLPDKNMGPDLQRLLQASRAVGKEATTQVDGLMRLIDERLRSSKKKPTVKSQRRARIRIRKALAYLREMERTEGRVKVVAYDGPRNAGGQLVEVHAEMQALALVRKKTPGAYQLGIGRVCCLKCYLVLTSAYPKVFNRQLATHMKVYPWPAPAMLTEQGVLVATLGKGMTEKEKRALRQADGRRALAAGVAYGGLPPRTGGKDPEHEFGDQTGYASSEGEGEGLPTPPVWPGPARDRNREGDPEEEGYADDGDGLIGTLEDEKRSYQDYDESLELDDELTYEEAQEERGESPSPETTSRVSTTSGVSTTSARTLTWPPPSSPLDSPSPVRPPVRTSRTTTTTTTTTTPAKPATGGTPRDDRTGGPAGGKPLTKKKSLSSRRKT</sequence>
<dbReference type="AlphaFoldDB" id="A0A5M3VS01"/>
<feature type="compositionally biased region" description="Acidic residues" evidence="1">
    <location>
        <begin position="642"/>
        <end position="659"/>
    </location>
</feature>
<evidence type="ECO:0000313" key="2">
    <source>
        <dbReference type="EMBL" id="GER99556.1"/>
    </source>
</evidence>
<feature type="region of interest" description="Disordered" evidence="1">
    <location>
        <begin position="273"/>
        <end position="299"/>
    </location>
</feature>
<dbReference type="EMBL" id="BLAD01000040">
    <property type="protein sequence ID" value="GER99556.1"/>
    <property type="molecule type" value="Genomic_DNA"/>
</dbReference>
<comment type="caution">
    <text evidence="2">The sequence shown here is derived from an EMBL/GenBank/DDBJ whole genome shotgun (WGS) entry which is preliminary data.</text>
</comment>
<feature type="compositionally biased region" description="Acidic residues" evidence="1">
    <location>
        <begin position="616"/>
        <end position="627"/>
    </location>
</feature>
<feature type="region of interest" description="Disordered" evidence="1">
    <location>
        <begin position="79"/>
        <end position="112"/>
    </location>
</feature>
<feature type="compositionally biased region" description="Basic and acidic residues" evidence="1">
    <location>
        <begin position="574"/>
        <end position="583"/>
    </location>
</feature>
<feature type="compositionally biased region" description="Basic residues" evidence="1">
    <location>
        <begin position="745"/>
        <end position="757"/>
    </location>
</feature>